<evidence type="ECO:0000313" key="1">
    <source>
        <dbReference type="EMBL" id="MFC4718964.1"/>
    </source>
</evidence>
<name>A0ABV9MV06_9ENTE</name>
<sequence>MKRKFLFLFFIFLVLPIGLFFCWKFYQNTTREIISVDDITEVRLEKQGNDLYMIGQAELKYFEKISNYGAVQIDDILYIYVIKMKSLTNEDSFNLNISAMTVSDSLDEPQNIYLVSGEDIVVKDPNDSKRDHIEVTNYSNKIELFPDR</sequence>
<reference evidence="2" key="1">
    <citation type="journal article" date="2019" name="Int. J. Syst. Evol. Microbiol.">
        <title>The Global Catalogue of Microorganisms (GCM) 10K type strain sequencing project: providing services to taxonomists for standard genome sequencing and annotation.</title>
        <authorList>
            <consortium name="The Broad Institute Genomics Platform"/>
            <consortium name="The Broad Institute Genome Sequencing Center for Infectious Disease"/>
            <person name="Wu L."/>
            <person name="Ma J."/>
        </authorList>
    </citation>
    <scope>NUCLEOTIDE SEQUENCE [LARGE SCALE GENOMIC DNA]</scope>
    <source>
        <strain evidence="2">CGMCC 1.19032</strain>
    </source>
</reference>
<keyword evidence="2" id="KW-1185">Reference proteome</keyword>
<dbReference type="Proteomes" id="UP001595969">
    <property type="component" value="Unassembled WGS sequence"/>
</dbReference>
<protein>
    <recommendedName>
        <fullName evidence="3">Lipoprotein</fullName>
    </recommendedName>
</protein>
<evidence type="ECO:0000313" key="2">
    <source>
        <dbReference type="Proteomes" id="UP001595969"/>
    </source>
</evidence>
<accession>A0ABV9MV06</accession>
<organism evidence="1 2">
    <name type="scientific">Enterococcus lemanii</name>
    <dbReference type="NCBI Taxonomy" id="1159752"/>
    <lineage>
        <taxon>Bacteria</taxon>
        <taxon>Bacillati</taxon>
        <taxon>Bacillota</taxon>
        <taxon>Bacilli</taxon>
        <taxon>Lactobacillales</taxon>
        <taxon>Enterococcaceae</taxon>
        <taxon>Enterococcus</taxon>
    </lineage>
</organism>
<evidence type="ECO:0008006" key="3">
    <source>
        <dbReference type="Google" id="ProtNLM"/>
    </source>
</evidence>
<dbReference type="RefSeq" id="WP_204655196.1">
    <property type="nucleotide sequence ID" value="NZ_JAFBFD010000069.1"/>
</dbReference>
<comment type="caution">
    <text evidence="1">The sequence shown here is derived from an EMBL/GenBank/DDBJ whole genome shotgun (WGS) entry which is preliminary data.</text>
</comment>
<dbReference type="EMBL" id="JBHSGS010000023">
    <property type="protein sequence ID" value="MFC4718964.1"/>
    <property type="molecule type" value="Genomic_DNA"/>
</dbReference>
<gene>
    <name evidence="1" type="ORF">ACFO5I_04380</name>
</gene>
<proteinExistence type="predicted"/>